<organism evidence="4 5">
    <name type="scientific">Corvus moneduloides</name>
    <name type="common">New Caledonian crow</name>
    <dbReference type="NCBI Taxonomy" id="1196302"/>
    <lineage>
        <taxon>Eukaryota</taxon>
        <taxon>Metazoa</taxon>
        <taxon>Chordata</taxon>
        <taxon>Craniata</taxon>
        <taxon>Vertebrata</taxon>
        <taxon>Euteleostomi</taxon>
        <taxon>Archelosauria</taxon>
        <taxon>Archosauria</taxon>
        <taxon>Dinosauria</taxon>
        <taxon>Saurischia</taxon>
        <taxon>Theropoda</taxon>
        <taxon>Coelurosauria</taxon>
        <taxon>Aves</taxon>
        <taxon>Neognathae</taxon>
        <taxon>Neoaves</taxon>
        <taxon>Telluraves</taxon>
        <taxon>Australaves</taxon>
        <taxon>Passeriformes</taxon>
        <taxon>Corvoidea</taxon>
        <taxon>Corvidae</taxon>
        <taxon>Corvus</taxon>
    </lineage>
</organism>
<dbReference type="InterPro" id="IPR003599">
    <property type="entry name" value="Ig_sub"/>
</dbReference>
<dbReference type="PANTHER" id="PTHR16423">
    <property type="entry name" value="TREM-LIKE TRANSCRIPT PROTEIN"/>
    <property type="match status" value="1"/>
</dbReference>
<evidence type="ECO:0000256" key="2">
    <source>
        <dbReference type="ARBA" id="ARBA00023157"/>
    </source>
</evidence>
<dbReference type="GO" id="GO:0038023">
    <property type="term" value="F:signaling receptor activity"/>
    <property type="evidence" value="ECO:0007669"/>
    <property type="project" value="TreeGrafter"/>
</dbReference>
<evidence type="ECO:0000256" key="1">
    <source>
        <dbReference type="ARBA" id="ARBA00022729"/>
    </source>
</evidence>
<dbReference type="InterPro" id="IPR013783">
    <property type="entry name" value="Ig-like_fold"/>
</dbReference>
<keyword evidence="5" id="KW-1185">Reference proteome</keyword>
<dbReference type="PANTHER" id="PTHR16423:SF6">
    <property type="entry name" value="TRIGGERING RECEPTOR EXPRESSED ON MYELOID CELLS 2-RELATED"/>
    <property type="match status" value="1"/>
</dbReference>
<dbReference type="SMART" id="SM00409">
    <property type="entry name" value="IG"/>
    <property type="match status" value="1"/>
</dbReference>
<dbReference type="InterPro" id="IPR052314">
    <property type="entry name" value="Immune_rcpt_domain"/>
</dbReference>
<name>A0A8C3H3T0_CORMO</name>
<evidence type="ECO:0000313" key="4">
    <source>
        <dbReference type="Ensembl" id="ENSCMUP00000026152.1"/>
    </source>
</evidence>
<reference evidence="5" key="1">
    <citation type="submission" date="2019-10" db="EMBL/GenBank/DDBJ databases">
        <title>Corvus moneduloides (New Caledonian crow) genome, bCorMon1, primary haplotype.</title>
        <authorList>
            <person name="Rutz C."/>
            <person name="Fungtammasan C."/>
            <person name="Mountcastle J."/>
            <person name="Formenti G."/>
            <person name="Chow W."/>
            <person name="Howe K."/>
            <person name="Steele M.P."/>
            <person name="Fernandes J."/>
            <person name="Gilbert M.T.P."/>
            <person name="Fedrigo O."/>
            <person name="Jarvis E.D."/>
            <person name="Gemmell N."/>
        </authorList>
    </citation>
    <scope>NUCLEOTIDE SEQUENCE [LARGE SCALE GENOMIC DNA]</scope>
</reference>
<dbReference type="Pfam" id="PF07686">
    <property type="entry name" value="V-set"/>
    <property type="match status" value="1"/>
</dbReference>
<keyword evidence="1" id="KW-0732">Signal</keyword>
<dbReference type="AlphaFoldDB" id="A0A8C3H3T0"/>
<keyword evidence="2" id="KW-1015">Disulfide bond</keyword>
<gene>
    <name evidence="4" type="primary">TREM2</name>
</gene>
<dbReference type="OMA" id="CAPSFRH"/>
<sequence length="272" mass="29953">MPIPGELLNVQDEKDAKFPVLLPSGRAGRGRGAAHRQSQCRSAPGSSPAPSLLSSMEKLLHLTLVFLSASCAAENVTVVAAMEGDTISVNCSYDPRQWWREKSWCRQLDESRCQHVVSAPTLWLPFPRNRRGTTSIRDNARAGLLTVTMRRLRKEDAGLYQCKTDFLGDTRSLRKVQVEVLAAASLVTHVPGEPRAVQSISRSHPKVDFTVFYILAGFLVAKFMVAVLLCVIGHSRKNRERGQNPGLGEQQVLPFPADLRHGGISLSWESSA</sequence>
<dbReference type="GO" id="GO:0009986">
    <property type="term" value="C:cell surface"/>
    <property type="evidence" value="ECO:0007669"/>
    <property type="project" value="TreeGrafter"/>
</dbReference>
<dbReference type="InterPro" id="IPR036179">
    <property type="entry name" value="Ig-like_dom_sf"/>
</dbReference>
<keyword evidence="3" id="KW-0393">Immunoglobulin domain</keyword>
<dbReference type="Proteomes" id="UP000694553">
    <property type="component" value="Unassembled WGS sequence"/>
</dbReference>
<dbReference type="CDD" id="cd05716">
    <property type="entry name" value="IgV_pIgR_like"/>
    <property type="match status" value="1"/>
</dbReference>
<dbReference type="PROSITE" id="PS50835">
    <property type="entry name" value="IG_LIKE"/>
    <property type="match status" value="1"/>
</dbReference>
<evidence type="ECO:0000313" key="5">
    <source>
        <dbReference type="Proteomes" id="UP000694553"/>
    </source>
</evidence>
<dbReference type="Gene3D" id="2.60.40.10">
    <property type="entry name" value="Immunoglobulins"/>
    <property type="match status" value="1"/>
</dbReference>
<accession>A0A8C3H3T0</accession>
<dbReference type="InterPro" id="IPR007110">
    <property type="entry name" value="Ig-like_dom"/>
</dbReference>
<dbReference type="SUPFAM" id="SSF48726">
    <property type="entry name" value="Immunoglobulin"/>
    <property type="match status" value="1"/>
</dbReference>
<dbReference type="InterPro" id="IPR013106">
    <property type="entry name" value="Ig_V-set"/>
</dbReference>
<reference evidence="4" key="3">
    <citation type="submission" date="2025-09" db="UniProtKB">
        <authorList>
            <consortium name="Ensembl"/>
        </authorList>
    </citation>
    <scope>IDENTIFICATION</scope>
</reference>
<protein>
    <submittedName>
        <fullName evidence="4">Triggering receptor expressed on myeloid cells 2</fullName>
    </submittedName>
</protein>
<proteinExistence type="predicted"/>
<evidence type="ECO:0000256" key="3">
    <source>
        <dbReference type="ARBA" id="ARBA00023319"/>
    </source>
</evidence>
<dbReference type="Ensembl" id="ENSCMUT00000028130.2">
    <property type="protein sequence ID" value="ENSCMUP00000026152.1"/>
    <property type="gene ID" value="ENSCMUG00000015905.2"/>
</dbReference>
<reference evidence="4" key="2">
    <citation type="submission" date="2025-08" db="UniProtKB">
        <authorList>
            <consortium name="Ensembl"/>
        </authorList>
    </citation>
    <scope>IDENTIFICATION</scope>
</reference>